<keyword evidence="3" id="KW-1185">Reference proteome</keyword>
<name>A0ABW2LUJ9_9PSEU</name>
<dbReference type="Proteomes" id="UP001596504">
    <property type="component" value="Unassembled WGS sequence"/>
</dbReference>
<feature type="compositionally biased region" description="Basic and acidic residues" evidence="1">
    <location>
        <begin position="584"/>
        <end position="598"/>
    </location>
</feature>
<dbReference type="EMBL" id="JBHTCJ010000022">
    <property type="protein sequence ID" value="MFC7344970.1"/>
    <property type="molecule type" value="Genomic_DNA"/>
</dbReference>
<evidence type="ECO:0000313" key="3">
    <source>
        <dbReference type="Proteomes" id="UP001596504"/>
    </source>
</evidence>
<feature type="region of interest" description="Disordered" evidence="1">
    <location>
        <begin position="581"/>
        <end position="620"/>
    </location>
</feature>
<accession>A0ABW2LUJ9</accession>
<sequence length="620" mass="66934">MPTRSQGSARPDPFATQNPGDTPCRSGDSGHFSVGKCAVEADAACDPAALDRALFEVGAPYVGITAQNEGTVITRDHEVAQRWLAISEEIATVAGTLRADVHAADVDPADAGAEPEAGQAAAEELIAAAEALGLPWLLRASGRSGGRHVLVAAPELAAEEWSRWCCGAAGRHGVGVTPRRTLRLLAAPHRSGLAAPLVAGTLTPEDLPAPEPGSRRPSSRVIRVREHRAAPPVDEDRSAREFGTALARRRAGWSAHRAYRAAATPGSKAAEFGELNWRRWVWSRVVTIEAAERGLDEDAAWAEFEAASRARARQLGRDAWRQRYWLPAVAEAATERPRRRSVDVGGGTEQGEVERMRAALRAVADEALTAEGRRPQFRRSVAAAVDAIAPVLVRRAGSLSERAWCEAAHLARSTLRAVLTWLQQHAILARQRAYQGGTADCARWELGARASTALAAQNATAETRTTGGTPPPQPPTVGRANPTRLREAHTRERQVREEEISALTETSVAAEVSPAAHRTARSLAWQRRWWNSLDPAEQDARRAARRQLLGAMHHRRRSAWLDWLGRRNDLAAAAERVVAARGTPSDHDALAEAPETAHRGLQAAEWRTQAPTPPELALAA</sequence>
<organism evidence="2 3">
    <name type="scientific">Saccharopolyspora griseoalba</name>
    <dbReference type="NCBI Taxonomy" id="1431848"/>
    <lineage>
        <taxon>Bacteria</taxon>
        <taxon>Bacillati</taxon>
        <taxon>Actinomycetota</taxon>
        <taxon>Actinomycetes</taxon>
        <taxon>Pseudonocardiales</taxon>
        <taxon>Pseudonocardiaceae</taxon>
        <taxon>Saccharopolyspora</taxon>
    </lineage>
</organism>
<feature type="compositionally biased region" description="Basic and acidic residues" evidence="1">
    <location>
        <begin position="484"/>
        <end position="499"/>
    </location>
</feature>
<evidence type="ECO:0000313" key="2">
    <source>
        <dbReference type="EMBL" id="MFC7344970.1"/>
    </source>
</evidence>
<comment type="caution">
    <text evidence="2">The sequence shown here is derived from an EMBL/GenBank/DDBJ whole genome shotgun (WGS) entry which is preliminary data.</text>
</comment>
<feature type="region of interest" description="Disordered" evidence="1">
    <location>
        <begin position="455"/>
        <end position="502"/>
    </location>
</feature>
<proteinExistence type="predicted"/>
<protein>
    <submittedName>
        <fullName evidence="2">Uncharacterized protein</fullName>
    </submittedName>
</protein>
<feature type="region of interest" description="Disordered" evidence="1">
    <location>
        <begin position="199"/>
        <end position="220"/>
    </location>
</feature>
<reference evidence="3" key="1">
    <citation type="journal article" date="2019" name="Int. J. Syst. Evol. Microbiol.">
        <title>The Global Catalogue of Microorganisms (GCM) 10K type strain sequencing project: providing services to taxonomists for standard genome sequencing and annotation.</title>
        <authorList>
            <consortium name="The Broad Institute Genomics Platform"/>
            <consortium name="The Broad Institute Genome Sequencing Center for Infectious Disease"/>
            <person name="Wu L."/>
            <person name="Ma J."/>
        </authorList>
    </citation>
    <scope>NUCLEOTIDE SEQUENCE [LARGE SCALE GENOMIC DNA]</scope>
    <source>
        <strain evidence="3">WLHS5</strain>
    </source>
</reference>
<dbReference type="RefSeq" id="WP_380673281.1">
    <property type="nucleotide sequence ID" value="NZ_JBHTCJ010000022.1"/>
</dbReference>
<evidence type="ECO:0000256" key="1">
    <source>
        <dbReference type="SAM" id="MobiDB-lite"/>
    </source>
</evidence>
<feature type="compositionally biased region" description="Low complexity" evidence="1">
    <location>
        <begin position="455"/>
        <end position="468"/>
    </location>
</feature>
<gene>
    <name evidence="2" type="ORF">ACFQRI_26465</name>
</gene>
<feature type="region of interest" description="Disordered" evidence="1">
    <location>
        <begin position="1"/>
        <end position="27"/>
    </location>
</feature>